<gene>
    <name evidence="1" type="ORF">AQPE_2696</name>
</gene>
<evidence type="ECO:0000313" key="1">
    <source>
        <dbReference type="EMBL" id="BBE18534.1"/>
    </source>
</evidence>
<protein>
    <submittedName>
        <fullName evidence="1">Uncharacterized protein</fullName>
    </submittedName>
</protein>
<sequence>MPYTFNEHLHNYAVWAAARAVARNFTNTANVKSAIEKTELRSLLDSNEKFSIASFDQFHRETAGKIIAHLKFIDNELGEKASYGRAAKIIAIYIKTAIVIRDSGMSNLARIAHPPIDRILLTNANKEHKKLGLDRYNWTQLSENEYFELVEKLRTIEFESFWEVERYWSPIQAE</sequence>
<dbReference type="Proteomes" id="UP001193389">
    <property type="component" value="Chromosome"/>
</dbReference>
<evidence type="ECO:0000313" key="2">
    <source>
        <dbReference type="Proteomes" id="UP001193389"/>
    </source>
</evidence>
<dbReference type="EMBL" id="AP018694">
    <property type="protein sequence ID" value="BBE18534.1"/>
    <property type="molecule type" value="Genomic_DNA"/>
</dbReference>
<dbReference type="KEGG" id="anf:AQPE_2696"/>
<accession>A0A5K7SB61</accession>
<proteinExistence type="predicted"/>
<name>A0A5K7SB61_9BACT</name>
<keyword evidence="2" id="KW-1185">Reference proteome</keyword>
<dbReference type="AlphaFoldDB" id="A0A5K7SB61"/>
<reference evidence="1" key="1">
    <citation type="journal article" date="2020" name="Int. J. Syst. Evol. Microbiol.">
        <title>Aquipluma nitroreducens gen. nov. sp. nov., a novel facultatively anaerobic bacterium isolated from a freshwater lake.</title>
        <authorList>
            <person name="Watanabe M."/>
            <person name="Kojima H."/>
            <person name="Fukui M."/>
        </authorList>
    </citation>
    <scope>NUCLEOTIDE SEQUENCE</scope>
    <source>
        <strain evidence="1">MeG22</strain>
    </source>
</reference>
<organism evidence="1 2">
    <name type="scientific">Aquipluma nitroreducens</name>
    <dbReference type="NCBI Taxonomy" id="2010828"/>
    <lineage>
        <taxon>Bacteria</taxon>
        <taxon>Pseudomonadati</taxon>
        <taxon>Bacteroidota</taxon>
        <taxon>Bacteroidia</taxon>
        <taxon>Marinilabiliales</taxon>
        <taxon>Prolixibacteraceae</taxon>
        <taxon>Aquipluma</taxon>
    </lineage>
</organism>